<sequence>MSGVSLARAATVAALIGTVVSTGLAAPASAAAKPSPACTWQAQAVAAPAGLDPQYASVTGVDGLGGYSGYYAPNSGDITLLRWTGGVPERLAPPAGVNWVFPRDENRAGTILVDGMNTATGARQVFTLSRAGAYHALPIPAGLTHASGAAINNRGDVVASARRSSDNRNVVVLWEALSTGAGPRVLDVPEASHPTAEDVDEDGSVLVSGGYEVFVWRDGVTTRLPEPAGAVVGRAISDGLVVGQGYAAPAQSYVWDSRGGKVVYPERGRTAEGINRDGLIAGERVDGPAAVWQGSTFLAELPALDGRPGRPQLVADDGSVFGETFEPGSVPVRWSCR</sequence>
<dbReference type="SUPFAM" id="SSF82171">
    <property type="entry name" value="DPP6 N-terminal domain-like"/>
    <property type="match status" value="1"/>
</dbReference>
<evidence type="ECO:0000313" key="3">
    <source>
        <dbReference type="Proteomes" id="UP000533598"/>
    </source>
</evidence>
<dbReference type="Proteomes" id="UP000533598">
    <property type="component" value="Unassembled WGS sequence"/>
</dbReference>
<feature type="signal peptide" evidence="1">
    <location>
        <begin position="1"/>
        <end position="25"/>
    </location>
</feature>
<evidence type="ECO:0000256" key="1">
    <source>
        <dbReference type="SAM" id="SignalP"/>
    </source>
</evidence>
<accession>A0A7W7CBU7</accession>
<protein>
    <submittedName>
        <fullName evidence="2">Uncharacterized protein</fullName>
    </submittedName>
</protein>
<dbReference type="EMBL" id="JACHMH010000001">
    <property type="protein sequence ID" value="MBB4678310.1"/>
    <property type="molecule type" value="Genomic_DNA"/>
</dbReference>
<keyword evidence="3" id="KW-1185">Reference proteome</keyword>
<evidence type="ECO:0000313" key="2">
    <source>
        <dbReference type="EMBL" id="MBB4678310.1"/>
    </source>
</evidence>
<comment type="caution">
    <text evidence="2">The sequence shown here is derived from an EMBL/GenBank/DDBJ whole genome shotgun (WGS) entry which is preliminary data.</text>
</comment>
<keyword evidence="1" id="KW-0732">Signal</keyword>
<reference evidence="2 3" key="1">
    <citation type="submission" date="2020-08" db="EMBL/GenBank/DDBJ databases">
        <title>Sequencing the genomes of 1000 actinobacteria strains.</title>
        <authorList>
            <person name="Klenk H.-P."/>
        </authorList>
    </citation>
    <scope>NUCLEOTIDE SEQUENCE [LARGE SCALE GENOMIC DNA]</scope>
    <source>
        <strain evidence="2 3">DSM 44230</strain>
    </source>
</reference>
<organism evidence="2 3">
    <name type="scientific">Crossiella cryophila</name>
    <dbReference type="NCBI Taxonomy" id="43355"/>
    <lineage>
        <taxon>Bacteria</taxon>
        <taxon>Bacillati</taxon>
        <taxon>Actinomycetota</taxon>
        <taxon>Actinomycetes</taxon>
        <taxon>Pseudonocardiales</taxon>
        <taxon>Pseudonocardiaceae</taxon>
        <taxon>Crossiella</taxon>
    </lineage>
</organism>
<feature type="chain" id="PRO_5038962749" evidence="1">
    <location>
        <begin position="26"/>
        <end position="337"/>
    </location>
</feature>
<dbReference type="AlphaFoldDB" id="A0A7W7CBU7"/>
<proteinExistence type="predicted"/>
<dbReference type="RefSeq" id="WP_185004158.1">
    <property type="nucleotide sequence ID" value="NZ_BAAAUI010000004.1"/>
</dbReference>
<name>A0A7W7CBU7_9PSEU</name>
<gene>
    <name evidence="2" type="ORF">HNR67_004428</name>
</gene>